<accession>A0A8H5CX05</accession>
<dbReference type="EMBL" id="JAACJO010000016">
    <property type="protein sequence ID" value="KAF5349475.1"/>
    <property type="molecule type" value="Genomic_DNA"/>
</dbReference>
<dbReference type="AlphaFoldDB" id="A0A8H5CX05"/>
<comment type="caution">
    <text evidence="2">The sequence shown here is derived from an EMBL/GenBank/DDBJ whole genome shotgun (WGS) entry which is preliminary data.</text>
</comment>
<keyword evidence="3" id="KW-1185">Reference proteome</keyword>
<evidence type="ECO:0000256" key="1">
    <source>
        <dbReference type="SAM" id="MobiDB-lite"/>
    </source>
</evidence>
<reference evidence="2 3" key="1">
    <citation type="journal article" date="2020" name="ISME J.">
        <title>Uncovering the hidden diversity of litter-decomposition mechanisms in mushroom-forming fungi.</title>
        <authorList>
            <person name="Floudas D."/>
            <person name="Bentzer J."/>
            <person name="Ahren D."/>
            <person name="Johansson T."/>
            <person name="Persson P."/>
            <person name="Tunlid A."/>
        </authorList>
    </citation>
    <scope>NUCLEOTIDE SEQUENCE [LARGE SCALE GENOMIC DNA]</scope>
    <source>
        <strain evidence="2 3">CBS 146.42</strain>
    </source>
</reference>
<evidence type="ECO:0000313" key="3">
    <source>
        <dbReference type="Proteomes" id="UP000559027"/>
    </source>
</evidence>
<protein>
    <submittedName>
        <fullName evidence="2">Uncharacterized protein</fullName>
    </submittedName>
</protein>
<name>A0A8H5CX05_9AGAR</name>
<gene>
    <name evidence="2" type="ORF">D9756_008932</name>
</gene>
<dbReference type="Proteomes" id="UP000559027">
    <property type="component" value="Unassembled WGS sequence"/>
</dbReference>
<evidence type="ECO:0000313" key="2">
    <source>
        <dbReference type="EMBL" id="KAF5349475.1"/>
    </source>
</evidence>
<organism evidence="2 3">
    <name type="scientific">Leucocoprinus leucothites</name>
    <dbReference type="NCBI Taxonomy" id="201217"/>
    <lineage>
        <taxon>Eukaryota</taxon>
        <taxon>Fungi</taxon>
        <taxon>Dikarya</taxon>
        <taxon>Basidiomycota</taxon>
        <taxon>Agaricomycotina</taxon>
        <taxon>Agaricomycetes</taxon>
        <taxon>Agaricomycetidae</taxon>
        <taxon>Agaricales</taxon>
        <taxon>Agaricineae</taxon>
        <taxon>Agaricaceae</taxon>
        <taxon>Leucocoprinus</taxon>
    </lineage>
</organism>
<sequence>MPQPSQFDDNKELRTPGIDPPEENTTFSAQRYDPLRRSRPFDFSVIGSVPPPTPQIVDTSPRVGIFQTSTSVFRSVPSTVFGQGFARRHRVGPALGRRQPDLTHQIHTPGQRPILHVKKTKKKAAAGLTAMYGWGKKALRGSSQDFM</sequence>
<feature type="region of interest" description="Disordered" evidence="1">
    <location>
        <begin position="1"/>
        <end position="34"/>
    </location>
</feature>
<dbReference type="OrthoDB" id="10603326at2759"/>
<proteinExistence type="predicted"/>